<dbReference type="GO" id="GO:0009308">
    <property type="term" value="P:amine metabolic process"/>
    <property type="evidence" value="ECO:0007669"/>
    <property type="project" value="UniProtKB-UniRule"/>
</dbReference>
<dbReference type="Proteomes" id="UP000306102">
    <property type="component" value="Unassembled WGS sequence"/>
</dbReference>
<dbReference type="STRING" id="542762.A0A4S4D8A6"/>
<comment type="similarity">
    <text evidence="1">Belongs to the copper/topaquinone oxidase family.</text>
</comment>
<keyword evidence="1" id="KW-0479">Metal-binding</keyword>
<dbReference type="AlphaFoldDB" id="A0A4S4D8A6"/>
<reference evidence="5 6" key="1">
    <citation type="journal article" date="2018" name="Proc. Natl. Acad. Sci. U.S.A.">
        <title>Draft genome sequence of Camellia sinensis var. sinensis provides insights into the evolution of the tea genome and tea quality.</title>
        <authorList>
            <person name="Wei C."/>
            <person name="Yang H."/>
            <person name="Wang S."/>
            <person name="Zhao J."/>
            <person name="Liu C."/>
            <person name="Gao L."/>
            <person name="Xia E."/>
            <person name="Lu Y."/>
            <person name="Tai Y."/>
            <person name="She G."/>
            <person name="Sun J."/>
            <person name="Cao H."/>
            <person name="Tong W."/>
            <person name="Gao Q."/>
            <person name="Li Y."/>
            <person name="Deng W."/>
            <person name="Jiang X."/>
            <person name="Wang W."/>
            <person name="Chen Q."/>
            <person name="Zhang S."/>
            <person name="Li H."/>
            <person name="Wu J."/>
            <person name="Wang P."/>
            <person name="Li P."/>
            <person name="Shi C."/>
            <person name="Zheng F."/>
            <person name="Jian J."/>
            <person name="Huang B."/>
            <person name="Shan D."/>
            <person name="Shi M."/>
            <person name="Fang C."/>
            <person name="Yue Y."/>
            <person name="Li F."/>
            <person name="Li D."/>
            <person name="Wei S."/>
            <person name="Han B."/>
            <person name="Jiang C."/>
            <person name="Yin Y."/>
            <person name="Xia T."/>
            <person name="Zhang Z."/>
            <person name="Bennetzen J.L."/>
            <person name="Zhao S."/>
            <person name="Wan X."/>
        </authorList>
    </citation>
    <scope>NUCLEOTIDE SEQUENCE [LARGE SCALE GENOMIC DNA]</scope>
    <source>
        <strain evidence="6">cv. Shuchazao</strain>
        <tissue evidence="5">Leaf</tissue>
    </source>
</reference>
<dbReference type="InterPro" id="IPR015800">
    <property type="entry name" value="Cu_amine_oxidase_N2"/>
</dbReference>
<dbReference type="Gene3D" id="3.10.450.40">
    <property type="match status" value="2"/>
</dbReference>
<dbReference type="EC" id="1.4.3.-" evidence="1"/>
<dbReference type="GO" id="GO:0008131">
    <property type="term" value="F:primary methylamine oxidase activity"/>
    <property type="evidence" value="ECO:0007669"/>
    <property type="project" value="InterPro"/>
</dbReference>
<sequence length="251" mass="27825">MHFLTIPSFSSCSKPNPTHGAPSTTEESKPVRAILSSYEPFSWPFLTIHSLSLDEPEKNQVLEWKKSDPILPRKASVIGLLNGQTHVLTVDLDSGRVSSHITNPGLGYSILSTEDISVALQVITSNEEFNKSIIARGVDCLGVSCITPSVGWFGPNEERRRLMKAQCYSSQGAPNFYMKPIEGLTVTVDIDRKEVVKISNTNQNIPIPKDTNTDYRYTDQDKVLEVEPLNPISMEQPLGPSFRVEDGHVVK</sequence>
<dbReference type="InterPro" id="IPR016182">
    <property type="entry name" value="Cu_amine_oxidase_N-reg"/>
</dbReference>
<dbReference type="PANTHER" id="PTHR10638">
    <property type="entry name" value="COPPER AMINE OXIDASE"/>
    <property type="match status" value="1"/>
</dbReference>
<evidence type="ECO:0000256" key="1">
    <source>
        <dbReference type="RuleBase" id="RU000672"/>
    </source>
</evidence>
<organism evidence="5 6">
    <name type="scientific">Camellia sinensis var. sinensis</name>
    <name type="common">China tea</name>
    <dbReference type="NCBI Taxonomy" id="542762"/>
    <lineage>
        <taxon>Eukaryota</taxon>
        <taxon>Viridiplantae</taxon>
        <taxon>Streptophyta</taxon>
        <taxon>Embryophyta</taxon>
        <taxon>Tracheophyta</taxon>
        <taxon>Spermatophyta</taxon>
        <taxon>Magnoliopsida</taxon>
        <taxon>eudicotyledons</taxon>
        <taxon>Gunneridae</taxon>
        <taxon>Pentapetalae</taxon>
        <taxon>asterids</taxon>
        <taxon>Ericales</taxon>
        <taxon>Theaceae</taxon>
        <taxon>Camellia</taxon>
    </lineage>
</organism>
<gene>
    <name evidence="5" type="ORF">TEA_026771</name>
</gene>
<keyword evidence="6" id="KW-1185">Reference proteome</keyword>
<comment type="PTM">
    <text evidence="1">Topaquinone (TPQ) is generated by copper-dependent autoxidation of a specific tyrosyl residue.</text>
</comment>
<dbReference type="Pfam" id="PF02728">
    <property type="entry name" value="Cu_amine_oxidN3"/>
    <property type="match status" value="1"/>
</dbReference>
<dbReference type="SUPFAM" id="SSF54416">
    <property type="entry name" value="Amine oxidase N-terminal region"/>
    <property type="match status" value="2"/>
</dbReference>
<feature type="domain" description="Copper amine oxidase N2-terminal" evidence="3">
    <location>
        <begin position="24"/>
        <end position="99"/>
    </location>
</feature>
<comment type="cofactor">
    <cofactor evidence="1">
        <name>Cu cation</name>
        <dbReference type="ChEBI" id="CHEBI:23378"/>
    </cofactor>
    <text evidence="1">Contains 1 topaquinone per subunit.</text>
</comment>
<comment type="caution">
    <text evidence="5">The sequence shown here is derived from an EMBL/GenBank/DDBJ whole genome shotgun (WGS) entry which is preliminary data.</text>
</comment>
<evidence type="ECO:0000259" key="3">
    <source>
        <dbReference type="Pfam" id="PF02727"/>
    </source>
</evidence>
<evidence type="ECO:0000256" key="2">
    <source>
        <dbReference type="SAM" id="MobiDB-lite"/>
    </source>
</evidence>
<accession>A0A4S4D8A6</accession>
<feature type="domain" description="Copper amine oxidase N3-terminal" evidence="4">
    <location>
        <begin position="111"/>
        <end position="208"/>
    </location>
</feature>
<evidence type="ECO:0000313" key="6">
    <source>
        <dbReference type="Proteomes" id="UP000306102"/>
    </source>
</evidence>
<dbReference type="InterPro" id="IPR000269">
    <property type="entry name" value="Cu_amine_oxidase"/>
</dbReference>
<name>A0A4S4D8A6_CAMSN</name>
<evidence type="ECO:0000259" key="4">
    <source>
        <dbReference type="Pfam" id="PF02728"/>
    </source>
</evidence>
<keyword evidence="1" id="KW-0560">Oxidoreductase</keyword>
<dbReference type="PANTHER" id="PTHR10638:SF69">
    <property type="entry name" value="AMINE OXIDASE [COPPER-CONTAINING] GAMMA 1-RELATED"/>
    <property type="match status" value="1"/>
</dbReference>
<keyword evidence="1" id="KW-0801">TPQ</keyword>
<proteinExistence type="inferred from homology"/>
<feature type="region of interest" description="Disordered" evidence="2">
    <location>
        <begin position="1"/>
        <end position="29"/>
    </location>
</feature>
<protein>
    <recommendedName>
        <fullName evidence="1">Amine oxidase</fullName>
        <ecNumber evidence="1">1.4.3.-</ecNumber>
    </recommendedName>
</protein>
<dbReference type="InterPro" id="IPR015802">
    <property type="entry name" value="Cu_amine_oxidase_N3"/>
</dbReference>
<evidence type="ECO:0000313" key="5">
    <source>
        <dbReference type="EMBL" id="THF98682.1"/>
    </source>
</evidence>
<dbReference type="GO" id="GO:0005507">
    <property type="term" value="F:copper ion binding"/>
    <property type="evidence" value="ECO:0007669"/>
    <property type="project" value="InterPro"/>
</dbReference>
<dbReference type="EMBL" id="SDRB02012150">
    <property type="protein sequence ID" value="THF98682.1"/>
    <property type="molecule type" value="Genomic_DNA"/>
</dbReference>
<dbReference type="GO" id="GO:0048038">
    <property type="term" value="F:quinone binding"/>
    <property type="evidence" value="ECO:0007669"/>
    <property type="project" value="InterPro"/>
</dbReference>
<keyword evidence="1" id="KW-0186">Copper</keyword>
<feature type="compositionally biased region" description="Polar residues" evidence="2">
    <location>
        <begin position="7"/>
        <end position="25"/>
    </location>
</feature>
<dbReference type="Pfam" id="PF02727">
    <property type="entry name" value="Cu_amine_oxidN2"/>
    <property type="match status" value="1"/>
</dbReference>